<dbReference type="PANTHER" id="PTHR18968:SF13">
    <property type="entry name" value="ACETOLACTATE SYNTHASE CATALYTIC SUBUNIT, MITOCHONDRIAL"/>
    <property type="match status" value="1"/>
</dbReference>
<feature type="domain" description="Thiamine pyrophosphate enzyme N-terminal TPP-binding" evidence="7">
    <location>
        <begin position="22"/>
        <end position="118"/>
    </location>
</feature>
<comment type="similarity">
    <text evidence="1 3">Belongs to the TPP enzyme family.</text>
</comment>
<feature type="region of interest" description="Disordered" evidence="4">
    <location>
        <begin position="185"/>
        <end position="207"/>
    </location>
</feature>
<name>A0A381ZC72_9ZZZZ</name>
<evidence type="ECO:0000256" key="4">
    <source>
        <dbReference type="SAM" id="MobiDB-lite"/>
    </source>
</evidence>
<dbReference type="GO" id="GO:0000287">
    <property type="term" value="F:magnesium ion binding"/>
    <property type="evidence" value="ECO:0007669"/>
    <property type="project" value="InterPro"/>
</dbReference>
<dbReference type="GO" id="GO:0003984">
    <property type="term" value="F:acetolactate synthase activity"/>
    <property type="evidence" value="ECO:0007669"/>
    <property type="project" value="TreeGrafter"/>
</dbReference>
<evidence type="ECO:0000256" key="3">
    <source>
        <dbReference type="RuleBase" id="RU362132"/>
    </source>
</evidence>
<dbReference type="GO" id="GO:0009097">
    <property type="term" value="P:isoleucine biosynthetic process"/>
    <property type="evidence" value="ECO:0007669"/>
    <property type="project" value="TreeGrafter"/>
</dbReference>
<evidence type="ECO:0000256" key="2">
    <source>
        <dbReference type="ARBA" id="ARBA00023052"/>
    </source>
</evidence>
<dbReference type="SUPFAM" id="SSF52467">
    <property type="entry name" value="DHS-like NAD/FAD-binding domain"/>
    <property type="match status" value="1"/>
</dbReference>
<evidence type="ECO:0000259" key="7">
    <source>
        <dbReference type="Pfam" id="PF02776"/>
    </source>
</evidence>
<dbReference type="PANTHER" id="PTHR18968">
    <property type="entry name" value="THIAMINE PYROPHOSPHATE ENZYMES"/>
    <property type="match status" value="1"/>
</dbReference>
<dbReference type="InterPro" id="IPR011766">
    <property type="entry name" value="TPP_enzyme_TPP-bd"/>
</dbReference>
<dbReference type="Pfam" id="PF00205">
    <property type="entry name" value="TPP_enzyme_M"/>
    <property type="match status" value="1"/>
</dbReference>
<dbReference type="AlphaFoldDB" id="A0A381ZC72"/>
<dbReference type="SUPFAM" id="SSF52518">
    <property type="entry name" value="Thiamin diphosphate-binding fold (THDP-binding)"/>
    <property type="match status" value="2"/>
</dbReference>
<dbReference type="GO" id="GO:0009099">
    <property type="term" value="P:L-valine biosynthetic process"/>
    <property type="evidence" value="ECO:0007669"/>
    <property type="project" value="TreeGrafter"/>
</dbReference>
<dbReference type="CDD" id="cd00568">
    <property type="entry name" value="TPP_enzymes"/>
    <property type="match status" value="1"/>
</dbReference>
<feature type="domain" description="Thiamine pyrophosphate enzyme TPP-binding" evidence="6">
    <location>
        <begin position="414"/>
        <end position="551"/>
    </location>
</feature>
<dbReference type="Pfam" id="PF02775">
    <property type="entry name" value="TPP_enzyme_C"/>
    <property type="match status" value="1"/>
</dbReference>
<dbReference type="InterPro" id="IPR029035">
    <property type="entry name" value="DHS-like_NAD/FAD-binding_dom"/>
</dbReference>
<dbReference type="EMBL" id="UINC01020747">
    <property type="protein sequence ID" value="SVA86820.1"/>
    <property type="molecule type" value="Genomic_DNA"/>
</dbReference>
<dbReference type="CDD" id="cd07035">
    <property type="entry name" value="TPP_PYR_POX_like"/>
    <property type="match status" value="1"/>
</dbReference>
<dbReference type="Gene3D" id="3.40.50.970">
    <property type="match status" value="2"/>
</dbReference>
<dbReference type="InterPro" id="IPR012001">
    <property type="entry name" value="Thiamin_PyroP_enz_TPP-bd_dom"/>
</dbReference>
<feature type="domain" description="Thiamine pyrophosphate enzyme central" evidence="5">
    <location>
        <begin position="211"/>
        <end position="344"/>
    </location>
</feature>
<evidence type="ECO:0000259" key="5">
    <source>
        <dbReference type="Pfam" id="PF00205"/>
    </source>
</evidence>
<dbReference type="GO" id="GO:0050660">
    <property type="term" value="F:flavin adenine dinucleotide binding"/>
    <property type="evidence" value="ECO:0007669"/>
    <property type="project" value="TreeGrafter"/>
</dbReference>
<dbReference type="InterPro" id="IPR029061">
    <property type="entry name" value="THDP-binding"/>
</dbReference>
<keyword evidence="2 3" id="KW-0786">Thiamine pyrophosphate</keyword>
<dbReference type="GO" id="GO:0005948">
    <property type="term" value="C:acetolactate synthase complex"/>
    <property type="evidence" value="ECO:0007669"/>
    <property type="project" value="TreeGrafter"/>
</dbReference>
<dbReference type="Gene3D" id="3.40.50.1220">
    <property type="entry name" value="TPP-binding domain"/>
    <property type="match status" value="1"/>
</dbReference>
<sequence>MNSPAEPKVQDTQTKRRVPAYEVLAQDIKNLGVEAVFGLMSDDTALFVTALDMAGISFHGARHENTAITMAEGYSAASGSLGVAVVGRGPATANGLHAAVYASRTGSQVLIIYGDAAVPGGELNSLGPDYKAFNAQGVLSAAGLQVFWASSARSARTTLLDAVNAAQLGNAVALLLPTSVQLTEIDEEEDSQPDRPVLSPAPPETARPHAVKAAVELLKDHRNPLIIAGIGAYRSGARDALEGLAEQLGALLLTTARGREMFRGHPYNLGIIGSFTHSTARHYIDQADCVLVFGASLNFWTTSFGSSIPDVPLIQVDASRTHIGKYYSADVALVGDARLVAEQLSAALPVRSEDDKPFHSPLTRKRIADHDLASDFTAAHTARTVDPRSLGIALDKLLPENRNLVYDAGNFLGIVPYISVPGPDHFKMTNNFASIGLGFGAALGFARARREATTVLLVGDGGFMMTIGELETVVREDLPLIIAVINDCAYGAELHFLRIHQRPVETSLFPDVDFAPIAEGFAFEAATIRSIDDLQQMAPVLKDPQGPILLDCKVNADVAGAFMTELAAFESGED</sequence>
<dbReference type="GO" id="GO:0030976">
    <property type="term" value="F:thiamine pyrophosphate binding"/>
    <property type="evidence" value="ECO:0007669"/>
    <property type="project" value="InterPro"/>
</dbReference>
<dbReference type="Pfam" id="PF02776">
    <property type="entry name" value="TPP_enzyme_N"/>
    <property type="match status" value="1"/>
</dbReference>
<evidence type="ECO:0000313" key="8">
    <source>
        <dbReference type="EMBL" id="SVA86820.1"/>
    </source>
</evidence>
<gene>
    <name evidence="8" type="ORF">METZ01_LOCUS139674</name>
</gene>
<organism evidence="8">
    <name type="scientific">marine metagenome</name>
    <dbReference type="NCBI Taxonomy" id="408172"/>
    <lineage>
        <taxon>unclassified sequences</taxon>
        <taxon>metagenomes</taxon>
        <taxon>ecological metagenomes</taxon>
    </lineage>
</organism>
<evidence type="ECO:0008006" key="9">
    <source>
        <dbReference type="Google" id="ProtNLM"/>
    </source>
</evidence>
<dbReference type="InterPro" id="IPR012000">
    <property type="entry name" value="Thiamin_PyroP_enz_cen_dom"/>
</dbReference>
<protein>
    <recommendedName>
        <fullName evidence="9">Thiamine pyrophosphate-binding protein</fullName>
    </recommendedName>
</protein>
<proteinExistence type="inferred from homology"/>
<evidence type="ECO:0000259" key="6">
    <source>
        <dbReference type="Pfam" id="PF02775"/>
    </source>
</evidence>
<evidence type="ECO:0000256" key="1">
    <source>
        <dbReference type="ARBA" id="ARBA00007812"/>
    </source>
</evidence>
<dbReference type="InterPro" id="IPR045229">
    <property type="entry name" value="TPP_enz"/>
</dbReference>
<accession>A0A381ZC72</accession>
<reference evidence="8" key="1">
    <citation type="submission" date="2018-05" db="EMBL/GenBank/DDBJ databases">
        <authorList>
            <person name="Lanie J.A."/>
            <person name="Ng W.-L."/>
            <person name="Kazmierczak K.M."/>
            <person name="Andrzejewski T.M."/>
            <person name="Davidsen T.M."/>
            <person name="Wayne K.J."/>
            <person name="Tettelin H."/>
            <person name="Glass J.I."/>
            <person name="Rusch D."/>
            <person name="Podicherti R."/>
            <person name="Tsui H.-C.T."/>
            <person name="Winkler M.E."/>
        </authorList>
    </citation>
    <scope>NUCLEOTIDE SEQUENCE</scope>
</reference>